<feature type="domain" description="CBS" evidence="4">
    <location>
        <begin position="566"/>
        <end position="625"/>
    </location>
</feature>
<dbReference type="eggNOG" id="COG2199">
    <property type="taxonomic scope" value="Bacteria"/>
</dbReference>
<dbReference type="Gene3D" id="3.10.580.10">
    <property type="entry name" value="CBS-domain"/>
    <property type="match status" value="1"/>
</dbReference>
<dbReference type="Gene3D" id="3.30.70.270">
    <property type="match status" value="1"/>
</dbReference>
<dbReference type="HOGENOM" id="CLU_015702_2_0_7"/>
<dbReference type="InterPro" id="IPR050706">
    <property type="entry name" value="Cyclic-di-GMP_PDE-like"/>
</dbReference>
<dbReference type="PANTHER" id="PTHR33121">
    <property type="entry name" value="CYCLIC DI-GMP PHOSPHODIESTERASE PDEF"/>
    <property type="match status" value="1"/>
</dbReference>
<dbReference type="InterPro" id="IPR046342">
    <property type="entry name" value="CBS_dom_sf"/>
</dbReference>
<feature type="domain" description="GGDEF" evidence="3">
    <location>
        <begin position="723"/>
        <end position="875"/>
    </location>
</feature>
<evidence type="ECO:0000259" key="2">
    <source>
        <dbReference type="PROSITE" id="PS50883"/>
    </source>
</evidence>
<dbReference type="InterPro" id="IPR043128">
    <property type="entry name" value="Rev_trsase/Diguanyl_cyclase"/>
</dbReference>
<gene>
    <name evidence="5" type="ordered locus">DvMF_0617</name>
</gene>
<organism evidence="5">
    <name type="scientific">Nitratidesulfovibrio vulgaris (strain DSM 19637 / Miyazaki F)</name>
    <name type="common">Desulfovibrio vulgaris</name>
    <dbReference type="NCBI Taxonomy" id="883"/>
    <lineage>
        <taxon>Bacteria</taxon>
        <taxon>Pseudomonadati</taxon>
        <taxon>Thermodesulfobacteriota</taxon>
        <taxon>Desulfovibrionia</taxon>
        <taxon>Desulfovibrionales</taxon>
        <taxon>Desulfovibrionaceae</taxon>
        <taxon>Nitratidesulfovibrio</taxon>
    </lineage>
</organism>
<dbReference type="GO" id="GO:0071111">
    <property type="term" value="F:cyclic-guanylate-specific phosphodiesterase activity"/>
    <property type="evidence" value="ECO:0007669"/>
    <property type="project" value="InterPro"/>
</dbReference>
<dbReference type="PANTHER" id="PTHR33121:SF76">
    <property type="entry name" value="SIGNALING PROTEIN"/>
    <property type="match status" value="1"/>
</dbReference>
<dbReference type="SMART" id="SM00052">
    <property type="entry name" value="EAL"/>
    <property type="match status" value="1"/>
</dbReference>
<feature type="domain" description="EAL" evidence="2">
    <location>
        <begin position="295"/>
        <end position="545"/>
    </location>
</feature>
<dbReference type="eggNOG" id="COG2200">
    <property type="taxonomic scope" value="Bacteria"/>
</dbReference>
<keyword evidence="1" id="KW-0129">CBS domain</keyword>
<protein>
    <submittedName>
        <fullName evidence="5">Diguanylate cyclase/phosphodiesterase</fullName>
    </submittedName>
</protein>
<dbReference type="Pfam" id="PF00571">
    <property type="entry name" value="CBS"/>
    <property type="match status" value="2"/>
</dbReference>
<name>B8DJX8_NITV9</name>
<evidence type="ECO:0000259" key="3">
    <source>
        <dbReference type="PROSITE" id="PS50887"/>
    </source>
</evidence>
<reference evidence="5" key="1">
    <citation type="submission" date="2008-10" db="EMBL/GenBank/DDBJ databases">
        <title>Complete sequence of Desulfovibrio vulgaris str. 'Miyazaki F'.</title>
        <authorList>
            <person name="Lucas S."/>
            <person name="Copeland A."/>
            <person name="Lapidus A."/>
            <person name="Glavina del Rio T."/>
            <person name="Dalin E."/>
            <person name="Tice H."/>
            <person name="Bruce D."/>
            <person name="Goodwin L."/>
            <person name="Pitluck S."/>
            <person name="Sims D."/>
            <person name="Brettin T."/>
            <person name="Detter J.C."/>
            <person name="Han C."/>
            <person name="Larimer F."/>
            <person name="Land M."/>
            <person name="Hauser L."/>
            <person name="Kyrpides N."/>
            <person name="Mikhailova N."/>
            <person name="Hazen T.C."/>
            <person name="Richardson P."/>
        </authorList>
    </citation>
    <scope>NUCLEOTIDE SEQUENCE</scope>
    <source>
        <strain evidence="5">Miyazaki F</strain>
    </source>
</reference>
<dbReference type="AlphaFoldDB" id="B8DJX8"/>
<dbReference type="SUPFAM" id="SSF54631">
    <property type="entry name" value="CBS-domain pair"/>
    <property type="match status" value="1"/>
</dbReference>
<dbReference type="SUPFAM" id="SSF141868">
    <property type="entry name" value="EAL domain-like"/>
    <property type="match status" value="1"/>
</dbReference>
<dbReference type="PROSITE" id="PS50887">
    <property type="entry name" value="GGDEF"/>
    <property type="match status" value="1"/>
</dbReference>
<dbReference type="CDD" id="cd01948">
    <property type="entry name" value="EAL"/>
    <property type="match status" value="1"/>
</dbReference>
<sequence>MLTTRRETYWRRTASRNRHHAFKSKRTADGTLTIPRRIMPDNVSDSIRGGCMQHTWLEPFLEILGRRRGDTGHAAHPGDLAPGAGHAEDMPPVFSTIEVPEAVPGPTPGAASATLSAATPGARATSRTVPDSAHHAHAAHATDASVREMVARHEALHMLLVRMVDHVLVRDLYGEEITAGIESLLVDGLWAALPGLSGQPASGHHLLPLESGEFLVFWPEPAARPQRLADAAFTMKLKLQHHLKDSVLRWTGREVSIGVGCATYRRRPGAEPRREFFQAVREARTMARKELDLSDLRLARDFKAVLQDNAIRTLYQPIVRFPTGRIMAWEALSRGPVDTPFHSPMMLFDIAEELGMLFALERICRERAIACAGTLAPDQKLFLNIHPRTLTDPGFTPGSTLEAVRAMGLAPENIVFEITERHSIRDFGVFYKTLSHYRGQGFKVAIDDAGTGYSGLATIAELKPDFIKIDMSLIRNINRDPVRRALMETLVSFAEKIGSRVIAEGIETREEAATLMAIGAHYGQGYYLGRPDHPKQETHVDIGELRPTAQLPSVGSLACSMPVGELAEPAHTVPPTTLAGEVRRLFETSDPLTSIAVTDERGKPLGLIMDYHLNRQLSAQYGVALYFKRPVSAVMDARPLVLEQTTPVEDAARLAMSRSRLQAYDDIMITRAGVLAGTVSVQRLLHKLAEVQVELAKGTNPLTGLPGNVALEKELETRLAGGQPFSLLYADLDNFKSYNDTYGFKNGDRIILLLAKVLSWAVQRHGAKGDYVAHIGGDDFVCITSPRHAERVCRAATRCFGRLVRGCYCAEDIARGWITARGRDGMERRFPFVSVSLAVLDCHERSNLHEIGERAAHVKHLAKAIPGNAYVLECGVCQMRALH</sequence>
<dbReference type="CDD" id="cd01949">
    <property type="entry name" value="GGDEF"/>
    <property type="match status" value="1"/>
</dbReference>
<dbReference type="KEGG" id="dvm:DvMF_0617"/>
<dbReference type="eggNOG" id="COG0517">
    <property type="taxonomic scope" value="Bacteria"/>
</dbReference>
<evidence type="ECO:0000256" key="1">
    <source>
        <dbReference type="PROSITE-ProRule" id="PRU00703"/>
    </source>
</evidence>
<dbReference type="EMBL" id="CP001197">
    <property type="protein sequence ID" value="ACL07574.1"/>
    <property type="molecule type" value="Genomic_DNA"/>
</dbReference>
<dbReference type="InterPro" id="IPR000160">
    <property type="entry name" value="GGDEF_dom"/>
</dbReference>
<dbReference type="STRING" id="883.DvMF_0617"/>
<dbReference type="PROSITE" id="PS50883">
    <property type="entry name" value="EAL"/>
    <property type="match status" value="1"/>
</dbReference>
<dbReference type="Pfam" id="PF00563">
    <property type="entry name" value="EAL"/>
    <property type="match status" value="1"/>
</dbReference>
<evidence type="ECO:0000313" key="5">
    <source>
        <dbReference type="EMBL" id="ACL07574.1"/>
    </source>
</evidence>
<dbReference type="InterPro" id="IPR001633">
    <property type="entry name" value="EAL_dom"/>
</dbReference>
<dbReference type="InterPro" id="IPR035919">
    <property type="entry name" value="EAL_sf"/>
</dbReference>
<dbReference type="PROSITE" id="PS51371">
    <property type="entry name" value="CBS"/>
    <property type="match status" value="1"/>
</dbReference>
<dbReference type="InterPro" id="IPR000644">
    <property type="entry name" value="CBS_dom"/>
</dbReference>
<dbReference type="Pfam" id="PF00990">
    <property type="entry name" value="GGDEF"/>
    <property type="match status" value="1"/>
</dbReference>
<dbReference type="Gene3D" id="3.20.20.450">
    <property type="entry name" value="EAL domain"/>
    <property type="match status" value="1"/>
</dbReference>
<evidence type="ECO:0000259" key="4">
    <source>
        <dbReference type="PROSITE" id="PS51371"/>
    </source>
</evidence>
<dbReference type="SMART" id="SM00267">
    <property type="entry name" value="GGDEF"/>
    <property type="match status" value="1"/>
</dbReference>
<dbReference type="SUPFAM" id="SSF55073">
    <property type="entry name" value="Nucleotide cyclase"/>
    <property type="match status" value="1"/>
</dbReference>
<dbReference type="InterPro" id="IPR029787">
    <property type="entry name" value="Nucleotide_cyclase"/>
</dbReference>
<proteinExistence type="predicted"/>
<dbReference type="NCBIfam" id="TIGR00254">
    <property type="entry name" value="GGDEF"/>
    <property type="match status" value="1"/>
</dbReference>
<accession>B8DJX8</accession>